<keyword evidence="2" id="KW-0732">Signal</keyword>
<reference evidence="4" key="1">
    <citation type="submission" date="2017-09" db="EMBL/GenBank/DDBJ databases">
        <authorList>
            <person name="Varghese N."/>
            <person name="Submissions S."/>
        </authorList>
    </citation>
    <scope>NUCLEOTIDE SEQUENCE [LARGE SCALE GENOMIC DNA]</scope>
    <source>
        <strain evidence="4">C7</strain>
    </source>
</reference>
<keyword evidence="1" id="KW-1133">Transmembrane helix</keyword>
<accession>A0A2C9CSC5</accession>
<dbReference type="EMBL" id="OCTN01000003">
    <property type="protein sequence ID" value="SOH94100.1"/>
    <property type="molecule type" value="Genomic_DNA"/>
</dbReference>
<sequence>MRKMFKAIGYGFMALAALRVWFDISATAFKGRDFGLADTGAIWAGFHRESLLALQPAVERYMSPWIWENMITPLLLTPLAPILLVFGIFFLIAGAGPPKLR</sequence>
<keyword evidence="4" id="KW-1185">Reference proteome</keyword>
<feature type="signal peptide" evidence="2">
    <location>
        <begin position="1"/>
        <end position="22"/>
    </location>
</feature>
<name>A0A2C9CSC5_9RHOB</name>
<dbReference type="Proteomes" id="UP000220034">
    <property type="component" value="Unassembled WGS sequence"/>
</dbReference>
<evidence type="ECO:0000256" key="2">
    <source>
        <dbReference type="SAM" id="SignalP"/>
    </source>
</evidence>
<organism evidence="3 4">
    <name type="scientific">Pontivivens marinum</name>
    <dbReference type="NCBI Taxonomy" id="1690039"/>
    <lineage>
        <taxon>Bacteria</taxon>
        <taxon>Pseudomonadati</taxon>
        <taxon>Pseudomonadota</taxon>
        <taxon>Alphaproteobacteria</taxon>
        <taxon>Rhodobacterales</taxon>
        <taxon>Paracoccaceae</taxon>
        <taxon>Pontivivens</taxon>
    </lineage>
</organism>
<keyword evidence="1" id="KW-0472">Membrane</keyword>
<keyword evidence="1" id="KW-0812">Transmembrane</keyword>
<feature type="chain" id="PRO_5013356336" evidence="2">
    <location>
        <begin position="23"/>
        <end position="101"/>
    </location>
</feature>
<evidence type="ECO:0000313" key="3">
    <source>
        <dbReference type="EMBL" id="SOH94100.1"/>
    </source>
</evidence>
<proteinExistence type="predicted"/>
<dbReference type="OrthoDB" id="7679120at2"/>
<dbReference type="AlphaFoldDB" id="A0A2C9CSC5"/>
<protein>
    <submittedName>
        <fullName evidence="3">Uncharacterized protein</fullName>
    </submittedName>
</protein>
<dbReference type="RefSeq" id="WP_097929661.1">
    <property type="nucleotide sequence ID" value="NZ_OCTN01000003.1"/>
</dbReference>
<evidence type="ECO:0000256" key="1">
    <source>
        <dbReference type="SAM" id="Phobius"/>
    </source>
</evidence>
<gene>
    <name evidence="3" type="ORF">SAMN06273572_103127</name>
</gene>
<evidence type="ECO:0000313" key="4">
    <source>
        <dbReference type="Proteomes" id="UP000220034"/>
    </source>
</evidence>
<feature type="transmembrane region" description="Helical" evidence="1">
    <location>
        <begin position="70"/>
        <end position="93"/>
    </location>
</feature>